<name>S0KXU0_9ENTE</name>
<dbReference type="SUPFAM" id="SSF64288">
    <property type="entry name" value="Chorismate lyase-like"/>
    <property type="match status" value="1"/>
</dbReference>
<keyword evidence="4" id="KW-0804">Transcription</keyword>
<dbReference type="Gene3D" id="3.40.1410.10">
    <property type="entry name" value="Chorismate lyase-like"/>
    <property type="match status" value="1"/>
</dbReference>
<dbReference type="OrthoDB" id="9815017at2"/>
<organism evidence="6 7">
    <name type="scientific">Enterococcus sulfureus ATCC 49903</name>
    <dbReference type="NCBI Taxonomy" id="1140003"/>
    <lineage>
        <taxon>Bacteria</taxon>
        <taxon>Bacillati</taxon>
        <taxon>Bacillota</taxon>
        <taxon>Bacilli</taxon>
        <taxon>Lactobacillales</taxon>
        <taxon>Enterococcaceae</taxon>
        <taxon>Enterococcus</taxon>
    </lineage>
</organism>
<sequence length="232" mass="26706">MPYFQEIAHELKQQILAGTFKKEERLPTQQTLAHTYQTSRVTIQKALNLLKIQGWITTVKGLGTFVVGPNSIYDYEPAFSRGMTYKLGHLGELTTKLISFEISTPNELEQEKLVLKKDELIYDIVRLRIFEGEPLALEYTTMPVALVPDLNMEILAQSIYRHLTQTLGHTIGKTHRKIKADHCDAYDKQYLNCAPHDPILEFEQVVYLDSGIPFEYSQTRHRYDKGDVSLVF</sequence>
<evidence type="ECO:0000313" key="6">
    <source>
        <dbReference type="EMBL" id="EOT87284.1"/>
    </source>
</evidence>
<dbReference type="STRING" id="1140003.OMY_00345"/>
<feature type="domain" description="HTH gntR-type" evidence="5">
    <location>
        <begin position="1"/>
        <end position="69"/>
    </location>
</feature>
<dbReference type="InterPro" id="IPR036390">
    <property type="entry name" value="WH_DNA-bd_sf"/>
</dbReference>
<dbReference type="RefSeq" id="WP_016184836.1">
    <property type="nucleotide sequence ID" value="NZ_ASWO01000001.1"/>
</dbReference>
<dbReference type="InterPro" id="IPR000524">
    <property type="entry name" value="Tscrpt_reg_HTH_GntR"/>
</dbReference>
<dbReference type="InterPro" id="IPR011663">
    <property type="entry name" value="UTRA"/>
</dbReference>
<keyword evidence="3" id="KW-0238">DNA-binding</keyword>
<keyword evidence="1" id="KW-0678">Repressor</keyword>
<dbReference type="GO" id="GO:0003677">
    <property type="term" value="F:DNA binding"/>
    <property type="evidence" value="ECO:0007669"/>
    <property type="project" value="UniProtKB-KW"/>
</dbReference>
<dbReference type="eggNOG" id="COG2188">
    <property type="taxonomic scope" value="Bacteria"/>
</dbReference>
<evidence type="ECO:0000313" key="7">
    <source>
        <dbReference type="Proteomes" id="UP000015961"/>
    </source>
</evidence>
<dbReference type="PATRIC" id="fig|1140003.3.peg.339"/>
<dbReference type="EMBL" id="ASWO01000001">
    <property type="protein sequence ID" value="EOT87284.1"/>
    <property type="molecule type" value="Genomic_DNA"/>
</dbReference>
<dbReference type="FunFam" id="3.40.1410.10:FF:000008">
    <property type="entry name" value="Transcriptional regulator, GntR family"/>
    <property type="match status" value="1"/>
</dbReference>
<dbReference type="PROSITE" id="PS50949">
    <property type="entry name" value="HTH_GNTR"/>
    <property type="match status" value="1"/>
</dbReference>
<gene>
    <name evidence="6" type="ORF">I573_00340</name>
</gene>
<reference evidence="6 7" key="1">
    <citation type="submission" date="2013-03" db="EMBL/GenBank/DDBJ databases">
        <title>The Genome Sequence of Enterococcus sulfureus ATCC_49903 (PacBio/Illumina hybrid assembly).</title>
        <authorList>
            <consortium name="The Broad Institute Genomics Platform"/>
            <consortium name="The Broad Institute Genome Sequencing Center for Infectious Disease"/>
            <person name="Earl A."/>
            <person name="Russ C."/>
            <person name="Gilmore M."/>
            <person name="Surin D."/>
            <person name="Walker B."/>
            <person name="Young S."/>
            <person name="Zeng Q."/>
            <person name="Gargeya S."/>
            <person name="Fitzgerald M."/>
            <person name="Haas B."/>
            <person name="Abouelleil A."/>
            <person name="Allen A.W."/>
            <person name="Alvarado L."/>
            <person name="Arachchi H.M."/>
            <person name="Berlin A.M."/>
            <person name="Chapman S.B."/>
            <person name="Gainer-Dewar J."/>
            <person name="Goldberg J."/>
            <person name="Griggs A."/>
            <person name="Gujja S."/>
            <person name="Hansen M."/>
            <person name="Howarth C."/>
            <person name="Imamovic A."/>
            <person name="Ireland A."/>
            <person name="Larimer J."/>
            <person name="McCowan C."/>
            <person name="Murphy C."/>
            <person name="Pearson M."/>
            <person name="Poon T.W."/>
            <person name="Priest M."/>
            <person name="Roberts A."/>
            <person name="Saif S."/>
            <person name="Shea T."/>
            <person name="Sisk P."/>
            <person name="Sykes S."/>
            <person name="Wortman J."/>
            <person name="Nusbaum C."/>
            <person name="Birren B."/>
        </authorList>
    </citation>
    <scope>NUCLEOTIDE SEQUENCE [LARGE SCALE GENOMIC DNA]</scope>
    <source>
        <strain evidence="6 7">ATCC 49903</strain>
    </source>
</reference>
<evidence type="ECO:0000256" key="1">
    <source>
        <dbReference type="ARBA" id="ARBA00022491"/>
    </source>
</evidence>
<keyword evidence="2" id="KW-0805">Transcription regulation</keyword>
<evidence type="ECO:0000256" key="3">
    <source>
        <dbReference type="ARBA" id="ARBA00023125"/>
    </source>
</evidence>
<keyword evidence="7" id="KW-1185">Reference proteome</keyword>
<dbReference type="InterPro" id="IPR036388">
    <property type="entry name" value="WH-like_DNA-bd_sf"/>
</dbReference>
<evidence type="ECO:0000256" key="4">
    <source>
        <dbReference type="ARBA" id="ARBA00023163"/>
    </source>
</evidence>
<dbReference type="Pfam" id="PF07702">
    <property type="entry name" value="UTRA"/>
    <property type="match status" value="1"/>
</dbReference>
<dbReference type="GO" id="GO:0045892">
    <property type="term" value="P:negative regulation of DNA-templated transcription"/>
    <property type="evidence" value="ECO:0007669"/>
    <property type="project" value="TreeGrafter"/>
</dbReference>
<evidence type="ECO:0000256" key="2">
    <source>
        <dbReference type="ARBA" id="ARBA00023015"/>
    </source>
</evidence>
<dbReference type="SMART" id="SM00866">
    <property type="entry name" value="UTRA"/>
    <property type="match status" value="1"/>
</dbReference>
<protein>
    <recommendedName>
        <fullName evidence="5">HTH gntR-type domain-containing protein</fullName>
    </recommendedName>
</protein>
<dbReference type="CDD" id="cd07377">
    <property type="entry name" value="WHTH_GntR"/>
    <property type="match status" value="1"/>
</dbReference>
<evidence type="ECO:0000259" key="5">
    <source>
        <dbReference type="PROSITE" id="PS50949"/>
    </source>
</evidence>
<dbReference type="SMART" id="SM00345">
    <property type="entry name" value="HTH_GNTR"/>
    <property type="match status" value="1"/>
</dbReference>
<dbReference type="PRINTS" id="PR00035">
    <property type="entry name" value="HTHGNTR"/>
</dbReference>
<dbReference type="Pfam" id="PF00392">
    <property type="entry name" value="GntR"/>
    <property type="match status" value="1"/>
</dbReference>
<dbReference type="PANTHER" id="PTHR44846">
    <property type="entry name" value="MANNOSYL-D-GLYCERATE TRANSPORT/METABOLISM SYSTEM REPRESSOR MNGR-RELATED"/>
    <property type="match status" value="1"/>
</dbReference>
<dbReference type="InterPro" id="IPR050679">
    <property type="entry name" value="Bact_HTH_transcr_reg"/>
</dbReference>
<dbReference type="Proteomes" id="UP000015961">
    <property type="component" value="Unassembled WGS sequence"/>
</dbReference>
<dbReference type="Gene3D" id="1.10.10.10">
    <property type="entry name" value="Winged helix-like DNA-binding domain superfamily/Winged helix DNA-binding domain"/>
    <property type="match status" value="1"/>
</dbReference>
<dbReference type="PANTHER" id="PTHR44846:SF5">
    <property type="entry name" value="HTH-TYPE TRANSCRIPTIONAL REGULATOR GMUR"/>
    <property type="match status" value="1"/>
</dbReference>
<dbReference type="SUPFAM" id="SSF46785">
    <property type="entry name" value="Winged helix' DNA-binding domain"/>
    <property type="match status" value="1"/>
</dbReference>
<accession>S0KXU0</accession>
<proteinExistence type="predicted"/>
<dbReference type="InterPro" id="IPR028978">
    <property type="entry name" value="Chorismate_lyase_/UTRA_dom_sf"/>
</dbReference>
<dbReference type="AlphaFoldDB" id="S0KXU0"/>
<dbReference type="GO" id="GO:0003700">
    <property type="term" value="F:DNA-binding transcription factor activity"/>
    <property type="evidence" value="ECO:0007669"/>
    <property type="project" value="InterPro"/>
</dbReference>
<comment type="caution">
    <text evidence="6">The sequence shown here is derived from an EMBL/GenBank/DDBJ whole genome shotgun (WGS) entry which is preliminary data.</text>
</comment>